<sequence length="78" mass="8864">MSNQKDFRAPSGLGYRTFVLEQSKRASKCGISLVILSGPWLISMMRLCLRFSPRILNSASKMQSSILLIGHNYHEQTY</sequence>
<dbReference type="Proteomes" id="UP000775213">
    <property type="component" value="Unassembled WGS sequence"/>
</dbReference>
<dbReference type="AlphaFoldDB" id="A0AAV7FZ50"/>
<comment type="caution">
    <text evidence="1">The sequence shown here is derived from an EMBL/GenBank/DDBJ whole genome shotgun (WGS) entry which is preliminary data.</text>
</comment>
<gene>
    <name evidence="1" type="ORF">IEQ34_022472</name>
</gene>
<evidence type="ECO:0000313" key="1">
    <source>
        <dbReference type="EMBL" id="KAH0448672.1"/>
    </source>
</evidence>
<protein>
    <submittedName>
        <fullName evidence="1">Uncharacterized protein</fullName>
    </submittedName>
</protein>
<evidence type="ECO:0000313" key="2">
    <source>
        <dbReference type="Proteomes" id="UP000775213"/>
    </source>
</evidence>
<reference evidence="1 2" key="1">
    <citation type="journal article" date="2021" name="Hortic Res">
        <title>Chromosome-scale assembly of the Dendrobium chrysotoxum genome enhances the understanding of orchid evolution.</title>
        <authorList>
            <person name="Zhang Y."/>
            <person name="Zhang G.Q."/>
            <person name="Zhang D."/>
            <person name="Liu X.D."/>
            <person name="Xu X.Y."/>
            <person name="Sun W.H."/>
            <person name="Yu X."/>
            <person name="Zhu X."/>
            <person name="Wang Z.W."/>
            <person name="Zhao X."/>
            <person name="Zhong W.Y."/>
            <person name="Chen H."/>
            <person name="Yin W.L."/>
            <person name="Huang T."/>
            <person name="Niu S.C."/>
            <person name="Liu Z.J."/>
        </authorList>
    </citation>
    <scope>NUCLEOTIDE SEQUENCE [LARGE SCALE GENOMIC DNA]</scope>
    <source>
        <strain evidence="1">Lindl</strain>
    </source>
</reference>
<dbReference type="EMBL" id="JAGFBR010000019">
    <property type="protein sequence ID" value="KAH0448672.1"/>
    <property type="molecule type" value="Genomic_DNA"/>
</dbReference>
<organism evidence="1 2">
    <name type="scientific">Dendrobium chrysotoxum</name>
    <name type="common">Orchid</name>
    <dbReference type="NCBI Taxonomy" id="161865"/>
    <lineage>
        <taxon>Eukaryota</taxon>
        <taxon>Viridiplantae</taxon>
        <taxon>Streptophyta</taxon>
        <taxon>Embryophyta</taxon>
        <taxon>Tracheophyta</taxon>
        <taxon>Spermatophyta</taxon>
        <taxon>Magnoliopsida</taxon>
        <taxon>Liliopsida</taxon>
        <taxon>Asparagales</taxon>
        <taxon>Orchidaceae</taxon>
        <taxon>Epidendroideae</taxon>
        <taxon>Malaxideae</taxon>
        <taxon>Dendrobiinae</taxon>
        <taxon>Dendrobium</taxon>
    </lineage>
</organism>
<keyword evidence="2" id="KW-1185">Reference proteome</keyword>
<accession>A0AAV7FZ50</accession>
<proteinExistence type="predicted"/>
<name>A0AAV7FZ50_DENCH</name>